<sequence length="210" mass="23023">MPQATTITRHGDEQRRYRGNRKTENGSEVMNAPPHPRGGHSSYSGRYPGWRKRRFPFPGEWFLAQWLYADAALRVDIEAGSAAPGNQPGTAFRLPLRGQHRLTRSIAGGAPVSRLTACARARTRAPKVRASLGREPRPVKEARAAAGAFRPADAACRVLSYARVWCPHMRSHVQLNGKQAALAALNLCCPRNGTRPAVLAHRACVFDATV</sequence>
<evidence type="ECO:0000256" key="1">
    <source>
        <dbReference type="SAM" id="MobiDB-lite"/>
    </source>
</evidence>
<dbReference type="EMBL" id="CAJNAS010000006">
    <property type="protein sequence ID" value="CAE6891304.1"/>
    <property type="molecule type" value="Genomic_DNA"/>
</dbReference>
<comment type="caution">
    <text evidence="2">The sequence shown here is derived from an EMBL/GenBank/DDBJ whole genome shotgun (WGS) entry which is preliminary data.</text>
</comment>
<accession>A0A9N8QZP7</accession>
<feature type="region of interest" description="Disordered" evidence="1">
    <location>
        <begin position="1"/>
        <end position="42"/>
    </location>
</feature>
<dbReference type="Proteomes" id="UP000675121">
    <property type="component" value="Unassembled WGS sequence"/>
</dbReference>
<gene>
    <name evidence="2" type="ORF">R70211_02731</name>
</gene>
<keyword evidence="3" id="KW-1185">Reference proteome</keyword>
<evidence type="ECO:0000313" key="2">
    <source>
        <dbReference type="EMBL" id="CAE6891304.1"/>
    </source>
</evidence>
<reference evidence="2" key="1">
    <citation type="submission" date="2021-02" db="EMBL/GenBank/DDBJ databases">
        <authorList>
            <person name="Vanwijnsberghe S."/>
        </authorList>
    </citation>
    <scope>NUCLEOTIDE SEQUENCE</scope>
    <source>
        <strain evidence="2">R-70211</strain>
    </source>
</reference>
<name>A0A9N8QZP7_9BURK</name>
<organism evidence="2 3">
    <name type="scientific">Paraburkholderia domus</name>
    <dbReference type="NCBI Taxonomy" id="2793075"/>
    <lineage>
        <taxon>Bacteria</taxon>
        <taxon>Pseudomonadati</taxon>
        <taxon>Pseudomonadota</taxon>
        <taxon>Betaproteobacteria</taxon>
        <taxon>Burkholderiales</taxon>
        <taxon>Burkholderiaceae</taxon>
        <taxon>Paraburkholderia</taxon>
    </lineage>
</organism>
<dbReference type="AlphaFoldDB" id="A0A9N8QZP7"/>
<protein>
    <submittedName>
        <fullName evidence="2">Uncharacterized protein</fullName>
    </submittedName>
</protein>
<proteinExistence type="predicted"/>
<evidence type="ECO:0000313" key="3">
    <source>
        <dbReference type="Proteomes" id="UP000675121"/>
    </source>
</evidence>
<feature type="compositionally biased region" description="Basic and acidic residues" evidence="1">
    <location>
        <begin position="9"/>
        <end position="25"/>
    </location>
</feature>